<dbReference type="InterPro" id="IPR005480">
    <property type="entry name" value="CPSase_lsu_oligo"/>
</dbReference>
<feature type="non-terminal residue" evidence="15">
    <location>
        <position position="1402"/>
    </location>
</feature>
<evidence type="ECO:0000256" key="3">
    <source>
        <dbReference type="ARBA" id="ARBA00022598"/>
    </source>
</evidence>
<evidence type="ECO:0000256" key="2">
    <source>
        <dbReference type="ARBA" id="ARBA00004880"/>
    </source>
</evidence>
<dbReference type="SUPFAM" id="SSF56059">
    <property type="entry name" value="Glutathione synthetase ATP-binding domain-like"/>
    <property type="match status" value="2"/>
</dbReference>
<feature type="domain" description="ATP-grasp" evidence="14">
    <location>
        <begin position="1118"/>
        <end position="1309"/>
    </location>
</feature>
<dbReference type="GO" id="GO:0006207">
    <property type="term" value="P:'de novo' pyrimidine nucleobase biosynthetic process"/>
    <property type="evidence" value="ECO:0007669"/>
    <property type="project" value="InterPro"/>
</dbReference>
<dbReference type="InterPro" id="IPR006274">
    <property type="entry name" value="CarbamoylP_synth_ssu"/>
</dbReference>
<keyword evidence="4" id="KW-0479">Metal-binding</keyword>
<dbReference type="SUPFAM" id="SSF52021">
    <property type="entry name" value="Carbamoyl phosphate synthetase, small subunit N-terminal domain"/>
    <property type="match status" value="1"/>
</dbReference>
<dbReference type="InterPro" id="IPR036897">
    <property type="entry name" value="CarbamoylP_synth_lsu_oligo_sf"/>
</dbReference>
<name>A0AAN8FXP6_TRICO</name>
<dbReference type="NCBIfam" id="TIGR01368">
    <property type="entry name" value="CPSaseIIsmall"/>
    <property type="match status" value="1"/>
</dbReference>
<dbReference type="Pfam" id="PF00988">
    <property type="entry name" value="CPSase_sm_chain"/>
    <property type="match status" value="1"/>
</dbReference>
<dbReference type="PANTHER" id="PTHR11405">
    <property type="entry name" value="CARBAMOYLTRANSFERASE FAMILY MEMBER"/>
    <property type="match status" value="1"/>
</dbReference>
<dbReference type="Pfam" id="PF25596">
    <property type="entry name" value="CPSase_L_D1"/>
    <property type="match status" value="2"/>
</dbReference>
<dbReference type="EMBL" id="WIXE01004207">
    <property type="protein sequence ID" value="KAK5983247.1"/>
    <property type="molecule type" value="Genomic_DNA"/>
</dbReference>
<dbReference type="InterPro" id="IPR013815">
    <property type="entry name" value="ATP_grasp_subdomain_1"/>
</dbReference>
<dbReference type="FunFam" id="3.40.50.20:FF:000002">
    <property type="entry name" value="Carbamoyl-phosphate synthase large chain"/>
    <property type="match status" value="1"/>
</dbReference>
<dbReference type="InterPro" id="IPR011761">
    <property type="entry name" value="ATP-grasp"/>
</dbReference>
<dbReference type="PANTHER" id="PTHR11405:SF5">
    <property type="entry name" value="CAD PROTEIN"/>
    <property type="match status" value="1"/>
</dbReference>
<dbReference type="SUPFAM" id="SSF48108">
    <property type="entry name" value="Carbamoyl phosphate synthetase, large subunit connection domain"/>
    <property type="match status" value="1"/>
</dbReference>
<accession>A0AAN8FXP6</accession>
<dbReference type="Gene3D" id="3.40.50.20">
    <property type="match status" value="2"/>
</dbReference>
<dbReference type="SMART" id="SM01096">
    <property type="entry name" value="CPSase_L_D3"/>
    <property type="match status" value="1"/>
</dbReference>
<comment type="cofactor">
    <cofactor evidence="1">
        <name>Zn(2+)</name>
        <dbReference type="ChEBI" id="CHEBI:29105"/>
    </cofactor>
</comment>
<dbReference type="SUPFAM" id="SSF52317">
    <property type="entry name" value="Class I glutamine amidotransferase-like"/>
    <property type="match status" value="1"/>
</dbReference>
<dbReference type="GO" id="GO:0006541">
    <property type="term" value="P:glutamine metabolic process"/>
    <property type="evidence" value="ECO:0007669"/>
    <property type="project" value="InterPro"/>
</dbReference>
<evidence type="ECO:0000256" key="4">
    <source>
        <dbReference type="ARBA" id="ARBA00022723"/>
    </source>
</evidence>
<comment type="catalytic activity">
    <reaction evidence="12">
        <text>hydrogencarbonate + L-glutamine + 2 ATP + H2O = carbamoyl phosphate + L-glutamate + 2 ADP + phosphate + 2 H(+)</text>
        <dbReference type="Rhea" id="RHEA:18633"/>
        <dbReference type="ChEBI" id="CHEBI:15377"/>
        <dbReference type="ChEBI" id="CHEBI:15378"/>
        <dbReference type="ChEBI" id="CHEBI:17544"/>
        <dbReference type="ChEBI" id="CHEBI:29985"/>
        <dbReference type="ChEBI" id="CHEBI:30616"/>
        <dbReference type="ChEBI" id="CHEBI:43474"/>
        <dbReference type="ChEBI" id="CHEBI:58228"/>
        <dbReference type="ChEBI" id="CHEBI:58359"/>
        <dbReference type="ChEBI" id="CHEBI:456216"/>
        <dbReference type="EC" id="6.3.5.5"/>
    </reaction>
</comment>
<evidence type="ECO:0000313" key="16">
    <source>
        <dbReference type="Proteomes" id="UP001331761"/>
    </source>
</evidence>
<dbReference type="GO" id="GO:0004087">
    <property type="term" value="F:carbamoyl-phosphate synthase (ammonia) activity"/>
    <property type="evidence" value="ECO:0007669"/>
    <property type="project" value="UniProtKB-EC"/>
</dbReference>
<dbReference type="FunFam" id="3.30.470.20:FF:000001">
    <property type="entry name" value="Carbamoyl-phosphate synthase large chain"/>
    <property type="match status" value="1"/>
</dbReference>
<evidence type="ECO:0000256" key="13">
    <source>
        <dbReference type="PROSITE-ProRule" id="PRU00409"/>
    </source>
</evidence>
<dbReference type="FunFam" id="3.30.1490.20:FF:000001">
    <property type="entry name" value="Carbamoyl-phosphate synthase large chain"/>
    <property type="match status" value="1"/>
</dbReference>
<dbReference type="FunFam" id="1.10.1030.10:FF:000001">
    <property type="entry name" value="Carbamoyl-phosphate synthase large chain"/>
    <property type="match status" value="1"/>
</dbReference>
<dbReference type="Gene3D" id="3.40.50.880">
    <property type="match status" value="1"/>
</dbReference>
<dbReference type="PRINTS" id="PR00096">
    <property type="entry name" value="GATASE"/>
</dbReference>
<comment type="catalytic activity">
    <reaction evidence="11">
        <text>(S)-dihydroorotate + H2O = N-carbamoyl-L-aspartate + H(+)</text>
        <dbReference type="Rhea" id="RHEA:24296"/>
        <dbReference type="ChEBI" id="CHEBI:15377"/>
        <dbReference type="ChEBI" id="CHEBI:15378"/>
        <dbReference type="ChEBI" id="CHEBI:30864"/>
        <dbReference type="ChEBI" id="CHEBI:32814"/>
        <dbReference type="EC" id="3.5.2.3"/>
    </reaction>
</comment>
<dbReference type="SMART" id="SM01097">
    <property type="entry name" value="CPSase_sm_chain"/>
    <property type="match status" value="1"/>
</dbReference>
<dbReference type="HAMAP" id="MF_01209">
    <property type="entry name" value="CPSase_S_chain"/>
    <property type="match status" value="1"/>
</dbReference>
<evidence type="ECO:0000256" key="11">
    <source>
        <dbReference type="ARBA" id="ARBA00048492"/>
    </source>
</evidence>
<dbReference type="InterPro" id="IPR005483">
    <property type="entry name" value="CPSase_dom"/>
</dbReference>
<keyword evidence="9" id="KW-0315">Glutamine amidotransferase</keyword>
<keyword evidence="7" id="KW-0862">Zinc</keyword>
<evidence type="ECO:0000256" key="12">
    <source>
        <dbReference type="ARBA" id="ARBA00048816"/>
    </source>
</evidence>
<evidence type="ECO:0000256" key="7">
    <source>
        <dbReference type="ARBA" id="ARBA00022833"/>
    </source>
</evidence>
<dbReference type="FunFam" id="3.40.50.20:FF:000001">
    <property type="entry name" value="Carbamoyl-phosphate synthase large chain"/>
    <property type="match status" value="1"/>
</dbReference>
<dbReference type="NCBIfam" id="NF009455">
    <property type="entry name" value="PRK12815.1"/>
    <property type="match status" value="1"/>
</dbReference>
<dbReference type="InterPro" id="IPR016185">
    <property type="entry name" value="PreATP-grasp_dom_sf"/>
</dbReference>
<dbReference type="Gene3D" id="3.30.470.20">
    <property type="entry name" value="ATP-grasp fold, B domain"/>
    <property type="match status" value="2"/>
</dbReference>
<dbReference type="PROSITE" id="PS00867">
    <property type="entry name" value="CPSASE_2"/>
    <property type="match status" value="2"/>
</dbReference>
<dbReference type="SUPFAM" id="SSF52440">
    <property type="entry name" value="PreATP-grasp domain"/>
    <property type="match status" value="2"/>
</dbReference>
<dbReference type="GO" id="GO:0006526">
    <property type="term" value="P:L-arginine biosynthetic process"/>
    <property type="evidence" value="ECO:0007669"/>
    <property type="project" value="TreeGrafter"/>
</dbReference>
<dbReference type="InterPro" id="IPR029062">
    <property type="entry name" value="Class_I_gatase-like"/>
</dbReference>
<dbReference type="NCBIfam" id="NF009475">
    <property type="entry name" value="PRK12838.1"/>
    <property type="match status" value="1"/>
</dbReference>
<dbReference type="Pfam" id="PF02786">
    <property type="entry name" value="CPSase_L_D2"/>
    <property type="match status" value="2"/>
</dbReference>
<dbReference type="Proteomes" id="UP001331761">
    <property type="component" value="Unassembled WGS sequence"/>
</dbReference>
<dbReference type="PROSITE" id="PS00866">
    <property type="entry name" value="CPSASE_1"/>
    <property type="match status" value="2"/>
</dbReference>
<feature type="domain" description="ATP-grasp" evidence="14">
    <location>
        <begin position="580"/>
        <end position="772"/>
    </location>
</feature>
<dbReference type="Gene3D" id="3.30.1490.20">
    <property type="entry name" value="ATP-grasp fold, A domain"/>
    <property type="match status" value="1"/>
</dbReference>
<dbReference type="PROSITE" id="PS51273">
    <property type="entry name" value="GATASE_TYPE_1"/>
    <property type="match status" value="1"/>
</dbReference>
<organism evidence="15 16">
    <name type="scientific">Trichostrongylus colubriformis</name>
    <name type="common">Black scour worm</name>
    <dbReference type="NCBI Taxonomy" id="6319"/>
    <lineage>
        <taxon>Eukaryota</taxon>
        <taxon>Metazoa</taxon>
        <taxon>Ecdysozoa</taxon>
        <taxon>Nematoda</taxon>
        <taxon>Chromadorea</taxon>
        <taxon>Rhabditida</taxon>
        <taxon>Rhabditina</taxon>
        <taxon>Rhabditomorpha</taxon>
        <taxon>Strongyloidea</taxon>
        <taxon>Trichostrongylidae</taxon>
        <taxon>Trichostrongylus</taxon>
    </lineage>
</organism>
<reference evidence="15 16" key="1">
    <citation type="submission" date="2019-10" db="EMBL/GenBank/DDBJ databases">
        <title>Assembly and Annotation for the nematode Trichostrongylus colubriformis.</title>
        <authorList>
            <person name="Martin J."/>
        </authorList>
    </citation>
    <scope>NUCLEOTIDE SEQUENCE [LARGE SCALE GENOMIC DNA]</scope>
    <source>
        <strain evidence="15">G859</strain>
        <tissue evidence="15">Whole worm</tissue>
    </source>
</reference>
<gene>
    <name evidence="15" type="ORF">GCK32_007273</name>
</gene>
<feature type="non-terminal residue" evidence="15">
    <location>
        <position position="1"/>
    </location>
</feature>
<dbReference type="FunFam" id="3.30.470.20:FF:000004">
    <property type="entry name" value="Carbamoyl-phosphate synthase (glutamine-hydrolyzing)"/>
    <property type="match status" value="1"/>
</dbReference>
<comment type="caution">
    <text evidence="15">The sequence shown here is derived from an EMBL/GenBank/DDBJ whole genome shotgun (WGS) entry which is preliminary data.</text>
</comment>
<keyword evidence="3" id="KW-0436">Ligase</keyword>
<dbReference type="InterPro" id="IPR005479">
    <property type="entry name" value="CPAse_ATP-bd"/>
</dbReference>
<dbReference type="Pfam" id="PF00117">
    <property type="entry name" value="GATase"/>
    <property type="match status" value="1"/>
</dbReference>
<dbReference type="PRINTS" id="PR00099">
    <property type="entry name" value="CPSGATASE"/>
</dbReference>
<dbReference type="GO" id="GO:0005951">
    <property type="term" value="C:carbamoyl-phosphate synthase complex"/>
    <property type="evidence" value="ECO:0007669"/>
    <property type="project" value="TreeGrafter"/>
</dbReference>
<evidence type="ECO:0000256" key="9">
    <source>
        <dbReference type="ARBA" id="ARBA00022962"/>
    </source>
</evidence>
<dbReference type="GO" id="GO:0046872">
    <property type="term" value="F:metal ion binding"/>
    <property type="evidence" value="ECO:0007669"/>
    <property type="project" value="UniProtKB-KW"/>
</dbReference>
<keyword evidence="5" id="KW-0677">Repeat</keyword>
<evidence type="ECO:0000256" key="5">
    <source>
        <dbReference type="ARBA" id="ARBA00022737"/>
    </source>
</evidence>
<dbReference type="InterPro" id="IPR036480">
    <property type="entry name" value="CarbP_synth_ssu_N_sf"/>
</dbReference>
<dbReference type="NCBIfam" id="TIGR01369">
    <property type="entry name" value="CPSaseII_lrg"/>
    <property type="match status" value="1"/>
</dbReference>
<dbReference type="Gene3D" id="3.50.30.20">
    <property type="entry name" value="Carbamoyl-phosphate synthase small subunit, N-terminal domain"/>
    <property type="match status" value="1"/>
</dbReference>
<dbReference type="NCBIfam" id="NF003671">
    <property type="entry name" value="PRK05294.1"/>
    <property type="match status" value="1"/>
</dbReference>
<keyword evidence="8 13" id="KW-0067">ATP-binding</keyword>
<dbReference type="InterPro" id="IPR017926">
    <property type="entry name" value="GATASE"/>
</dbReference>
<dbReference type="InterPro" id="IPR058047">
    <property type="entry name" value="CPSase_preATP-grasp"/>
</dbReference>
<dbReference type="GO" id="GO:0004151">
    <property type="term" value="F:dihydroorotase activity"/>
    <property type="evidence" value="ECO:0007669"/>
    <property type="project" value="UniProtKB-EC"/>
</dbReference>
<evidence type="ECO:0000313" key="15">
    <source>
        <dbReference type="EMBL" id="KAK5983247.1"/>
    </source>
</evidence>
<evidence type="ECO:0000256" key="1">
    <source>
        <dbReference type="ARBA" id="ARBA00001947"/>
    </source>
</evidence>
<keyword evidence="6 13" id="KW-0547">Nucleotide-binding</keyword>
<comment type="pathway">
    <text evidence="2">Pyrimidine metabolism; UMP biosynthesis via de novo pathway; (S)-dihydroorotate from bicarbonate: step 3/3.</text>
</comment>
<dbReference type="FunFam" id="3.40.50.880:FF:000006">
    <property type="entry name" value="Carbamoyl-phosphate synthase 1, mitochondrial"/>
    <property type="match status" value="1"/>
</dbReference>
<dbReference type="PRINTS" id="PR00097">
    <property type="entry name" value="ANTSNTHASEII"/>
</dbReference>
<evidence type="ECO:0000259" key="14">
    <source>
        <dbReference type="PROSITE" id="PS50975"/>
    </source>
</evidence>
<dbReference type="PRINTS" id="PR00098">
    <property type="entry name" value="CPSASE"/>
</dbReference>
<protein>
    <submittedName>
        <fullName evidence="15">Carbamoyl-phosphate synthase large chain</fullName>
    </submittedName>
</protein>
<evidence type="ECO:0000256" key="10">
    <source>
        <dbReference type="ARBA" id="ARBA00047359"/>
    </source>
</evidence>
<dbReference type="GO" id="GO:0004088">
    <property type="term" value="F:carbamoyl-phosphate synthase (glutamine-hydrolyzing) activity"/>
    <property type="evidence" value="ECO:0007669"/>
    <property type="project" value="UniProtKB-EC"/>
</dbReference>
<dbReference type="InterPro" id="IPR002474">
    <property type="entry name" value="CarbamoylP_synth_ssu_N"/>
</dbReference>
<dbReference type="GO" id="GO:0005524">
    <property type="term" value="F:ATP binding"/>
    <property type="evidence" value="ECO:0007669"/>
    <property type="project" value="UniProtKB-UniRule"/>
</dbReference>
<comment type="catalytic activity">
    <reaction evidence="10">
        <text>hydrogencarbonate + NH4(+) + 2 ATP = carbamoyl phosphate + 2 ADP + phosphate + 2 H(+)</text>
        <dbReference type="Rhea" id="RHEA:18029"/>
        <dbReference type="ChEBI" id="CHEBI:15378"/>
        <dbReference type="ChEBI" id="CHEBI:17544"/>
        <dbReference type="ChEBI" id="CHEBI:28938"/>
        <dbReference type="ChEBI" id="CHEBI:30616"/>
        <dbReference type="ChEBI" id="CHEBI:43474"/>
        <dbReference type="ChEBI" id="CHEBI:58228"/>
        <dbReference type="ChEBI" id="CHEBI:456216"/>
        <dbReference type="EC" id="6.3.4.16"/>
    </reaction>
</comment>
<dbReference type="InterPro" id="IPR006275">
    <property type="entry name" value="CPSase_lsu"/>
</dbReference>
<keyword evidence="16" id="KW-1185">Reference proteome</keyword>
<dbReference type="CDD" id="cd01744">
    <property type="entry name" value="GATase1_CPSase"/>
    <property type="match status" value="1"/>
</dbReference>
<dbReference type="Pfam" id="PF02787">
    <property type="entry name" value="CPSase_L_D3"/>
    <property type="match status" value="1"/>
</dbReference>
<proteinExistence type="inferred from homology"/>
<sequence length="1402" mass="154792">DSNKNENRLRCTQVHTGHRVGDDSCATALVWSLEPPVGSQIVWLSVETLRNCYRESLSSSMSWETMKATLYLCDGSSFSGHLFGATKSVVGEIVFQTGMVGYVESLTDPSYAEQLLTLTYPIMGNYGVPSQSEVDALGLPLHFESSRVWPAALIVDKICPENEHQHWKAVESLSSFLRRAGVPGLAGIDVRKLTKKIREAGSMKAKLVIESDDPSKYAFRDINEVNLVATVSRKLPQTFGSGKITVLAVDCGMKNNQIRCMVERGARVKVVPWNHPFENEAFDGLFLSNGPGDPEKCSVLVNRLNAFLEKNTKPVFGICLGHQLLARAVGAKTYKLKYGNRGHNQPCTHEGTGHCFITSQNHGFAVDTSSLPTGWRALFTNENDGTNEGIVHISKPFFSVQFHPEHTGGPVDCEFLFNVFIEAIHIIKRGLNCCVDELLTSAIRYDPSYRIRKQRKVLVLGSGGLTIGQAGEFDYSGAQALKALKEEGIRTVLINPNVATVQTSKGFADFTYFLPITKEYVTDVIKKERPTGILCTFGGQTALNCAIDLHKDGIFESYDVEVLGTPIETIVKTEDREQFNAEVTSIGEQVAPSHAATSLKSAIEAAEKIGYPVLVRAAFALGGLGSGFANNRSELIAIAQQALAHSDQVLIDKSLKGWKEVEYEVVRDAYDNCITVCNMENVDPLGIHTGESVVVAPSQTLSNKEYNMLRMCAIKVIRHLRIIGECNIQYALDPFSLTYYIIEVNARLSRSSALASKATGYPLAYVAAKLALGQKLPVIRNSVTGKTTACFEPSLDYCVVKIPRWDLGKFARVSQEIGSSMKSVGEVMGIGRSFEEAFQKALRMVSDHADGFAPDAFPRKPTDEDLSKPTDKRMYAIARGMFYGDFSVEKTYELTRIDRWYLHRMHNIVDIYHKLQKESLSTLSAELLLEAKQAGFSDRQIAKTIDSTESMVRERRLRMKVTPWVKQIDTVAGEWPAQTNYLYVTYNGAENDVEFNMKNAVIVLGSGVYRIGSSVEFDASCVGCVRELKTLGYQTITINCNPETVSTDYDMCDRLYFEEISFETVIDIYHMERPKGVILAFGGQAPNNIAMSLSKAQVNIFGTSPNDIDSAEDRYKFSRKLELLQITQPQWKKSEDIEDAKQFCAKVGYPCLIRPSYVLSGAAMNVAHTEDDLAVFLKQAAIVAKEHPVVVSKFISEAKEIDVDAVAMEGEVLVMAVCEHVENAGIHSGDATLVTPPQDLNQVTLDRIQDIAIRVASAFNANGPFNMQLIAKDNELKVIECNLRVSRSFPFVTKTLDFDFVALATRAMMASDNPAISSSLKKHGMLRGKGRVGVKVPQFSFSRLTGADVMLGVEMASTGEVACFGKHRQEAYLKALLSTGFIVPKKNIFLSIGGYHVSELLF</sequence>
<evidence type="ECO:0000256" key="8">
    <source>
        <dbReference type="ARBA" id="ARBA00022840"/>
    </source>
</evidence>
<evidence type="ECO:0000256" key="6">
    <source>
        <dbReference type="ARBA" id="ARBA00022741"/>
    </source>
</evidence>
<dbReference type="PROSITE" id="PS50975">
    <property type="entry name" value="ATP_GRASP"/>
    <property type="match status" value="2"/>
</dbReference>
<dbReference type="InterPro" id="IPR035686">
    <property type="entry name" value="CPSase_GATase1"/>
</dbReference>
<dbReference type="Gene3D" id="1.10.1030.10">
    <property type="entry name" value="Carbamoyl-phosphate synthetase, large subunit oligomerisation domain"/>
    <property type="match status" value="1"/>
</dbReference>